<keyword evidence="1" id="KW-0812">Transmembrane</keyword>
<evidence type="ECO:0000313" key="2">
    <source>
        <dbReference type="EMBL" id="TDT46918.1"/>
    </source>
</evidence>
<keyword evidence="3" id="KW-1185">Reference proteome</keyword>
<organism evidence="2 3">
    <name type="scientific">Maribacter spongiicola</name>
    <dbReference type="NCBI Taxonomy" id="1206753"/>
    <lineage>
        <taxon>Bacteria</taxon>
        <taxon>Pseudomonadati</taxon>
        <taxon>Bacteroidota</taxon>
        <taxon>Flavobacteriia</taxon>
        <taxon>Flavobacteriales</taxon>
        <taxon>Flavobacteriaceae</taxon>
        <taxon>Maribacter</taxon>
    </lineage>
</organism>
<evidence type="ECO:0000256" key="1">
    <source>
        <dbReference type="SAM" id="Phobius"/>
    </source>
</evidence>
<proteinExistence type="predicted"/>
<sequence>MSEIVFRNYDITAIKKLLKEIGKERYEAALLNRSITQKPLVMKGFFVEFEVNTKDVNLYYRYPSRITLFIMPVLGYWAVPTFGWELYRKKL</sequence>
<accession>A0A4R7K906</accession>
<feature type="transmembrane region" description="Helical" evidence="1">
    <location>
        <begin position="66"/>
        <end position="87"/>
    </location>
</feature>
<keyword evidence="1" id="KW-0472">Membrane</keyword>
<dbReference type="RefSeq" id="WP_133686353.1">
    <property type="nucleotide sequence ID" value="NZ_SOAY01000010.1"/>
</dbReference>
<dbReference type="EMBL" id="SOAY01000010">
    <property type="protein sequence ID" value="TDT46918.1"/>
    <property type="molecule type" value="Genomic_DNA"/>
</dbReference>
<dbReference type="OrthoDB" id="1179036at2"/>
<dbReference type="AlphaFoldDB" id="A0A4R7K906"/>
<reference evidence="2 3" key="1">
    <citation type="submission" date="2019-03" db="EMBL/GenBank/DDBJ databases">
        <title>Genomic Encyclopedia of Archaeal and Bacterial Type Strains, Phase II (KMG-II): from individual species to whole genera.</title>
        <authorList>
            <person name="Goeker M."/>
        </authorList>
    </citation>
    <scope>NUCLEOTIDE SEQUENCE [LARGE SCALE GENOMIC DNA]</scope>
    <source>
        <strain evidence="2 3">DSM 25233</strain>
    </source>
</reference>
<protein>
    <submittedName>
        <fullName evidence="2">Uncharacterized protein</fullName>
    </submittedName>
</protein>
<keyword evidence="1" id="KW-1133">Transmembrane helix</keyword>
<dbReference type="Proteomes" id="UP000294749">
    <property type="component" value="Unassembled WGS sequence"/>
</dbReference>
<name>A0A4R7K906_9FLAO</name>
<gene>
    <name evidence="2" type="ORF">CLV90_0982</name>
</gene>
<comment type="caution">
    <text evidence="2">The sequence shown here is derived from an EMBL/GenBank/DDBJ whole genome shotgun (WGS) entry which is preliminary data.</text>
</comment>
<evidence type="ECO:0000313" key="3">
    <source>
        <dbReference type="Proteomes" id="UP000294749"/>
    </source>
</evidence>